<evidence type="ECO:0000313" key="2">
    <source>
        <dbReference type="Proteomes" id="UP001164250"/>
    </source>
</evidence>
<name>A0ACC1BVS6_9ROSI</name>
<proteinExistence type="predicted"/>
<accession>A0ACC1BVS6</accession>
<comment type="caution">
    <text evidence="1">The sequence shown here is derived from an EMBL/GenBank/DDBJ whole genome shotgun (WGS) entry which is preliminary data.</text>
</comment>
<gene>
    <name evidence="1" type="ORF">Patl1_04696</name>
</gene>
<dbReference type="Proteomes" id="UP001164250">
    <property type="component" value="Chromosome 3"/>
</dbReference>
<reference evidence="2" key="1">
    <citation type="journal article" date="2023" name="G3 (Bethesda)">
        <title>Genome assembly and association tests identify interacting loci associated with vigor, precocity, and sex in interspecific pistachio rootstocks.</title>
        <authorList>
            <person name="Palmer W."/>
            <person name="Jacygrad E."/>
            <person name="Sagayaradj S."/>
            <person name="Cavanaugh K."/>
            <person name="Han R."/>
            <person name="Bertier L."/>
            <person name="Beede B."/>
            <person name="Kafkas S."/>
            <person name="Golino D."/>
            <person name="Preece J."/>
            <person name="Michelmore R."/>
        </authorList>
    </citation>
    <scope>NUCLEOTIDE SEQUENCE [LARGE SCALE GENOMIC DNA]</scope>
</reference>
<dbReference type="EMBL" id="CM047899">
    <property type="protein sequence ID" value="KAJ0103044.1"/>
    <property type="molecule type" value="Genomic_DNA"/>
</dbReference>
<keyword evidence="2" id="KW-1185">Reference proteome</keyword>
<protein>
    <submittedName>
        <fullName evidence="1">Uncharacterized protein</fullName>
    </submittedName>
</protein>
<organism evidence="1 2">
    <name type="scientific">Pistacia atlantica</name>
    <dbReference type="NCBI Taxonomy" id="434234"/>
    <lineage>
        <taxon>Eukaryota</taxon>
        <taxon>Viridiplantae</taxon>
        <taxon>Streptophyta</taxon>
        <taxon>Embryophyta</taxon>
        <taxon>Tracheophyta</taxon>
        <taxon>Spermatophyta</taxon>
        <taxon>Magnoliopsida</taxon>
        <taxon>eudicotyledons</taxon>
        <taxon>Gunneridae</taxon>
        <taxon>Pentapetalae</taxon>
        <taxon>rosids</taxon>
        <taxon>malvids</taxon>
        <taxon>Sapindales</taxon>
        <taxon>Anacardiaceae</taxon>
        <taxon>Pistacia</taxon>
    </lineage>
</organism>
<evidence type="ECO:0000313" key="1">
    <source>
        <dbReference type="EMBL" id="KAJ0103044.1"/>
    </source>
</evidence>
<sequence length="149" mass="16132">MSPAKSLDCATPLLEAAPTNDHHGEEETRKGWWKKVMDVEEAKNQVLFSLPMIVTNVCYYAIPLVSVMFAGHLGQLELAGASLANSWATVTGFTFMSNISLSHANAAARGELVATSNSSHPNAATRDIFKDVDMQPHSISDGHTSHDYC</sequence>